<evidence type="ECO:0000256" key="2">
    <source>
        <dbReference type="ARBA" id="ARBA00022475"/>
    </source>
</evidence>
<evidence type="ECO:0000256" key="6">
    <source>
        <dbReference type="SAM" id="Phobius"/>
    </source>
</evidence>
<evidence type="ECO:0000256" key="1">
    <source>
        <dbReference type="ARBA" id="ARBA00004651"/>
    </source>
</evidence>
<accession>A0A1H6VHH4</accession>
<dbReference type="GO" id="GO:0015171">
    <property type="term" value="F:amino acid transmembrane transporter activity"/>
    <property type="evidence" value="ECO:0007669"/>
    <property type="project" value="TreeGrafter"/>
</dbReference>
<dbReference type="AlphaFoldDB" id="A0A1H6VHH4"/>
<dbReference type="GO" id="GO:0005886">
    <property type="term" value="C:plasma membrane"/>
    <property type="evidence" value="ECO:0007669"/>
    <property type="project" value="UniProtKB-SubCell"/>
</dbReference>
<keyword evidence="8" id="KW-1185">Reference proteome</keyword>
<dbReference type="RefSeq" id="WP_091829081.1">
    <property type="nucleotide sequence ID" value="NZ_FNZK01000002.1"/>
</dbReference>
<gene>
    <name evidence="7" type="ORF">SAMN05660742_102219</name>
</gene>
<comment type="subcellular location">
    <subcellularLocation>
        <location evidence="1">Cell membrane</location>
        <topology evidence="1">Multi-pass membrane protein</topology>
    </subcellularLocation>
</comment>
<dbReference type="EMBL" id="FNZK01000002">
    <property type="protein sequence ID" value="SEI99782.1"/>
    <property type="molecule type" value="Genomic_DNA"/>
</dbReference>
<protein>
    <submittedName>
        <fullName evidence="7">Threonine/homoserine/homoserine lactone efflux protein</fullName>
    </submittedName>
</protein>
<sequence>MEMTNIYLFISVSFILLISPGPNTIYVVTKGMNEGRKSAFKAVMGASAGDLVQVLAASLGLAALLQVSALMFFIVKMFGASYLFYVGIQCFLNKQRMLVNSSEKPTKGKKLFFTGFLTSALNPKTTLFFVSFLPQFIDNQSVYAQQQMILLGSSFVIMGFFVMSMYAVLAGKLRFWIGKNDRIQAYFNWVTGAVFIGFGLRVAFSERK</sequence>
<feature type="transmembrane region" description="Helical" evidence="6">
    <location>
        <begin position="70"/>
        <end position="92"/>
    </location>
</feature>
<feature type="transmembrane region" description="Helical" evidence="6">
    <location>
        <begin position="6"/>
        <end position="28"/>
    </location>
</feature>
<feature type="transmembrane region" description="Helical" evidence="6">
    <location>
        <begin position="149"/>
        <end position="173"/>
    </location>
</feature>
<dbReference type="Pfam" id="PF01810">
    <property type="entry name" value="LysE"/>
    <property type="match status" value="1"/>
</dbReference>
<evidence type="ECO:0000256" key="5">
    <source>
        <dbReference type="ARBA" id="ARBA00023136"/>
    </source>
</evidence>
<dbReference type="PANTHER" id="PTHR30086">
    <property type="entry name" value="ARGININE EXPORTER PROTEIN ARGO"/>
    <property type="match status" value="1"/>
</dbReference>
<name>A0A1H6VHH4_9FIRM</name>
<keyword evidence="2" id="KW-1003">Cell membrane</keyword>
<feature type="transmembrane region" description="Helical" evidence="6">
    <location>
        <begin position="112"/>
        <end position="137"/>
    </location>
</feature>
<dbReference type="PIRSF" id="PIRSF006324">
    <property type="entry name" value="LeuE"/>
    <property type="match status" value="1"/>
</dbReference>
<keyword evidence="5 6" id="KW-0472">Membrane</keyword>
<dbReference type="STRING" id="84035.SAMN05660742_102219"/>
<keyword evidence="3 6" id="KW-0812">Transmembrane</keyword>
<organism evidence="7 8">
    <name type="scientific">Propionispira arboris</name>
    <dbReference type="NCBI Taxonomy" id="84035"/>
    <lineage>
        <taxon>Bacteria</taxon>
        <taxon>Bacillati</taxon>
        <taxon>Bacillota</taxon>
        <taxon>Negativicutes</taxon>
        <taxon>Selenomonadales</taxon>
        <taxon>Selenomonadaceae</taxon>
        <taxon>Propionispira</taxon>
    </lineage>
</organism>
<proteinExistence type="predicted"/>
<evidence type="ECO:0000256" key="4">
    <source>
        <dbReference type="ARBA" id="ARBA00022989"/>
    </source>
</evidence>
<feature type="transmembrane region" description="Helical" evidence="6">
    <location>
        <begin position="185"/>
        <end position="204"/>
    </location>
</feature>
<dbReference type="InterPro" id="IPR001123">
    <property type="entry name" value="LeuE-type"/>
</dbReference>
<dbReference type="Proteomes" id="UP000199662">
    <property type="component" value="Unassembled WGS sequence"/>
</dbReference>
<keyword evidence="4 6" id="KW-1133">Transmembrane helix</keyword>
<dbReference type="PANTHER" id="PTHR30086:SF20">
    <property type="entry name" value="ARGININE EXPORTER PROTEIN ARGO-RELATED"/>
    <property type="match status" value="1"/>
</dbReference>
<reference evidence="7 8" key="1">
    <citation type="submission" date="2016-10" db="EMBL/GenBank/DDBJ databases">
        <authorList>
            <person name="de Groot N.N."/>
        </authorList>
    </citation>
    <scope>NUCLEOTIDE SEQUENCE [LARGE SCALE GENOMIC DNA]</scope>
    <source>
        <strain evidence="7 8">DSM 2179</strain>
    </source>
</reference>
<evidence type="ECO:0000256" key="3">
    <source>
        <dbReference type="ARBA" id="ARBA00022692"/>
    </source>
</evidence>
<evidence type="ECO:0000313" key="8">
    <source>
        <dbReference type="Proteomes" id="UP000199662"/>
    </source>
</evidence>
<evidence type="ECO:0000313" key="7">
    <source>
        <dbReference type="EMBL" id="SEI99782.1"/>
    </source>
</evidence>